<comment type="cofactor">
    <cofactor evidence="1">
        <name>Mg(2+)</name>
        <dbReference type="ChEBI" id="CHEBI:18420"/>
    </cofactor>
</comment>
<evidence type="ECO:0000313" key="14">
    <source>
        <dbReference type="EMBL" id="GME71904.1"/>
    </source>
</evidence>
<evidence type="ECO:0000256" key="3">
    <source>
        <dbReference type="ARBA" id="ARBA00012700"/>
    </source>
</evidence>
<dbReference type="GO" id="GO:0004662">
    <property type="term" value="F:CAAX-protein geranylgeranyltransferase activity"/>
    <property type="evidence" value="ECO:0007669"/>
    <property type="project" value="UniProtKB-EC"/>
</dbReference>
<dbReference type="Gene3D" id="1.25.40.120">
    <property type="entry name" value="Protein prenylyltransferase"/>
    <property type="match status" value="1"/>
</dbReference>
<keyword evidence="15" id="KW-1185">Reference proteome</keyword>
<evidence type="ECO:0000256" key="7">
    <source>
        <dbReference type="ARBA" id="ARBA00022737"/>
    </source>
</evidence>
<gene>
    <name evidence="14" type="ORF">Cboi02_000339600</name>
</gene>
<dbReference type="Proteomes" id="UP001165120">
    <property type="component" value="Unassembled WGS sequence"/>
</dbReference>
<reference evidence="14" key="1">
    <citation type="submission" date="2023-04" db="EMBL/GenBank/DDBJ databases">
        <title>Candida boidinii NBRC 10035.</title>
        <authorList>
            <person name="Ichikawa N."/>
            <person name="Sato H."/>
            <person name="Tonouchi N."/>
        </authorList>
    </citation>
    <scope>NUCLEOTIDE SEQUENCE</scope>
    <source>
        <strain evidence="14">NBRC 10035</strain>
    </source>
</reference>
<protein>
    <recommendedName>
        <fullName evidence="9">Protein farnesyltransferase/geranylgeranyltransferase type-1 subunit alpha</fullName>
        <ecNumber evidence="4">2.5.1.58</ecNumber>
        <ecNumber evidence="3">2.5.1.59</ecNumber>
    </recommendedName>
    <alternativeName>
        <fullName evidence="12">CAAX farnesyltransferase subunit alpha</fullName>
    </alternativeName>
    <alternativeName>
        <fullName evidence="11">FTase-alpha</fullName>
    </alternativeName>
    <alternativeName>
        <fullName evidence="10">Ras proteins prenyltransferase subunit alpha</fullName>
    </alternativeName>
    <alternativeName>
        <fullName evidence="13">Type I protein geranyl-geranyltransferase subunit alpha</fullName>
    </alternativeName>
</protein>
<evidence type="ECO:0000256" key="10">
    <source>
        <dbReference type="ARBA" id="ARBA00041392"/>
    </source>
</evidence>
<evidence type="ECO:0000256" key="6">
    <source>
        <dbReference type="ARBA" id="ARBA00022679"/>
    </source>
</evidence>
<accession>A0A9W6T0H0</accession>
<comment type="caution">
    <text evidence="14">The sequence shown here is derived from an EMBL/GenBank/DDBJ whole genome shotgun (WGS) entry which is preliminary data.</text>
</comment>
<dbReference type="PANTHER" id="PTHR11129">
    <property type="entry name" value="PROTEIN FARNESYLTRANSFERASE ALPHA SUBUNIT/RAB GERANYLGERANYL TRANSFERASE ALPHA SUBUNIT"/>
    <property type="match status" value="1"/>
</dbReference>
<keyword evidence="6" id="KW-0808">Transferase</keyword>
<evidence type="ECO:0000256" key="13">
    <source>
        <dbReference type="ARBA" id="ARBA00043219"/>
    </source>
</evidence>
<evidence type="ECO:0000256" key="9">
    <source>
        <dbReference type="ARBA" id="ARBA00040965"/>
    </source>
</evidence>
<dbReference type="PROSITE" id="PS51147">
    <property type="entry name" value="PFTA"/>
    <property type="match status" value="5"/>
</dbReference>
<dbReference type="PANTHER" id="PTHR11129:SF1">
    <property type="entry name" value="PROTEIN FARNESYLTRANSFERASE_GERANYLGERANYLTRANSFERASE TYPE-1 SUBUNIT ALPHA"/>
    <property type="match status" value="1"/>
</dbReference>
<dbReference type="EC" id="2.5.1.59" evidence="3"/>
<evidence type="ECO:0000256" key="12">
    <source>
        <dbReference type="ARBA" id="ARBA00043086"/>
    </source>
</evidence>
<evidence type="ECO:0000256" key="2">
    <source>
        <dbReference type="ARBA" id="ARBA00006734"/>
    </source>
</evidence>
<sequence length="328" mass="39256">MEPQDSHDQESVQQYNYDDVEPISLDDDPTQDIILCKILYSDEYKKSLGILRRLMKNKEYSERALYLTEVVIDRVSAHYTVWQYRYHIVKEIGVDLNKEFEWCEQVAIDNIKNYQIWHYKQLLVDLMLQDKEKYNYTVNMEYPLIEAMINDDSKNYHVWSYRRWLVERFELYNSSIELDFTLQRIKEDVRNNSAWNHRFFVRFGNSLKGNTSNELKQVDQSIIDEELELLKLSIESSSQNPSSWNYLSGILDNFGYDKLNGLKEFVEEYSDLSNKSKLSNYAIELRAELFKRAGHNSDAIQLYNVLAEERDKIRKNYWLFKKNEISIA</sequence>
<dbReference type="GO" id="GO:0005953">
    <property type="term" value="C:CAAX-protein geranylgeranyltransferase complex"/>
    <property type="evidence" value="ECO:0007669"/>
    <property type="project" value="TreeGrafter"/>
</dbReference>
<proteinExistence type="inferred from homology"/>
<evidence type="ECO:0000256" key="4">
    <source>
        <dbReference type="ARBA" id="ARBA00012702"/>
    </source>
</evidence>
<keyword evidence="8" id="KW-0460">Magnesium</keyword>
<dbReference type="EC" id="2.5.1.58" evidence="4"/>
<comment type="similarity">
    <text evidence="2">Belongs to the protein prenyltransferase subunit alpha family.</text>
</comment>
<dbReference type="AlphaFoldDB" id="A0A9W6T0H0"/>
<evidence type="ECO:0000256" key="8">
    <source>
        <dbReference type="ARBA" id="ARBA00022842"/>
    </source>
</evidence>
<evidence type="ECO:0000256" key="11">
    <source>
        <dbReference type="ARBA" id="ARBA00042436"/>
    </source>
</evidence>
<dbReference type="GO" id="GO:0005965">
    <property type="term" value="C:protein farnesyltransferase complex"/>
    <property type="evidence" value="ECO:0007669"/>
    <property type="project" value="TreeGrafter"/>
</dbReference>
<dbReference type="SUPFAM" id="SSF48439">
    <property type="entry name" value="Protein prenylyltransferase"/>
    <property type="match status" value="1"/>
</dbReference>
<organism evidence="14 15">
    <name type="scientific">Candida boidinii</name>
    <name type="common">Yeast</name>
    <dbReference type="NCBI Taxonomy" id="5477"/>
    <lineage>
        <taxon>Eukaryota</taxon>
        <taxon>Fungi</taxon>
        <taxon>Dikarya</taxon>
        <taxon>Ascomycota</taxon>
        <taxon>Saccharomycotina</taxon>
        <taxon>Pichiomycetes</taxon>
        <taxon>Pichiales</taxon>
        <taxon>Pichiaceae</taxon>
        <taxon>Ogataea</taxon>
        <taxon>Ogataea/Candida clade</taxon>
    </lineage>
</organism>
<evidence type="ECO:0000313" key="15">
    <source>
        <dbReference type="Proteomes" id="UP001165120"/>
    </source>
</evidence>
<keyword evidence="7" id="KW-0677">Repeat</keyword>
<dbReference type="EMBL" id="BSXN01001165">
    <property type="protein sequence ID" value="GME71904.1"/>
    <property type="molecule type" value="Genomic_DNA"/>
</dbReference>
<evidence type="ECO:0000256" key="1">
    <source>
        <dbReference type="ARBA" id="ARBA00001946"/>
    </source>
</evidence>
<dbReference type="GO" id="GO:0004660">
    <property type="term" value="F:protein farnesyltransferase activity"/>
    <property type="evidence" value="ECO:0007669"/>
    <property type="project" value="UniProtKB-EC"/>
</dbReference>
<dbReference type="InterPro" id="IPR002088">
    <property type="entry name" value="Prenyl_trans_a"/>
</dbReference>
<evidence type="ECO:0000256" key="5">
    <source>
        <dbReference type="ARBA" id="ARBA00022602"/>
    </source>
</evidence>
<keyword evidence="5" id="KW-0637">Prenyltransferase</keyword>
<name>A0A9W6T0H0_CANBO</name>
<dbReference type="Pfam" id="PF01239">
    <property type="entry name" value="PPTA"/>
    <property type="match status" value="4"/>
</dbReference>